<evidence type="ECO:0000259" key="5">
    <source>
        <dbReference type="Pfam" id="PF24827"/>
    </source>
</evidence>
<evidence type="ECO:0000256" key="1">
    <source>
        <dbReference type="ARBA" id="ARBA00001947"/>
    </source>
</evidence>
<evidence type="ECO:0000313" key="6">
    <source>
        <dbReference type="EMBL" id="KKL20586.1"/>
    </source>
</evidence>
<dbReference type="InterPro" id="IPR043795">
    <property type="entry name" value="N-alpha-Ac-DABA-like"/>
</dbReference>
<evidence type="ECO:0000256" key="4">
    <source>
        <dbReference type="ARBA" id="ARBA00022833"/>
    </source>
</evidence>
<dbReference type="GO" id="GO:0016811">
    <property type="term" value="F:hydrolase activity, acting on carbon-nitrogen (but not peptide) bonds, in linear amides"/>
    <property type="evidence" value="ECO:0007669"/>
    <property type="project" value="InterPro"/>
</dbReference>
<protein>
    <recommendedName>
        <fullName evidence="5">Succinylglutamate desuccinylase/Aspartoacylase catalytic domain-containing protein</fullName>
    </recommendedName>
</protein>
<dbReference type="AlphaFoldDB" id="A0A0F9DSE7"/>
<dbReference type="InterPro" id="IPR053138">
    <property type="entry name" value="N-alpha-Ac-DABA_deacetylase"/>
</dbReference>
<dbReference type="PANTHER" id="PTHR37326:SF1">
    <property type="entry name" value="BLL3975 PROTEIN"/>
    <property type="match status" value="1"/>
</dbReference>
<comment type="cofactor">
    <cofactor evidence="1">
        <name>Zn(2+)</name>
        <dbReference type="ChEBI" id="CHEBI:29105"/>
    </cofactor>
</comment>
<proteinExistence type="predicted"/>
<keyword evidence="3" id="KW-0378">Hydrolase</keyword>
<organism evidence="6">
    <name type="scientific">marine sediment metagenome</name>
    <dbReference type="NCBI Taxonomy" id="412755"/>
    <lineage>
        <taxon>unclassified sequences</taxon>
        <taxon>metagenomes</taxon>
        <taxon>ecological metagenomes</taxon>
    </lineage>
</organism>
<dbReference type="InterPro" id="IPR055438">
    <property type="entry name" value="AstE_AspA_cat"/>
</dbReference>
<dbReference type="GO" id="GO:0046872">
    <property type="term" value="F:metal ion binding"/>
    <property type="evidence" value="ECO:0007669"/>
    <property type="project" value="UniProtKB-KW"/>
</dbReference>
<dbReference type="PANTHER" id="PTHR37326">
    <property type="entry name" value="BLL3975 PROTEIN"/>
    <property type="match status" value="1"/>
</dbReference>
<feature type="domain" description="Succinylglutamate desuccinylase/Aspartoacylase catalytic" evidence="5">
    <location>
        <begin position="66"/>
        <end position="257"/>
    </location>
</feature>
<name>A0A0F9DSE7_9ZZZZ</name>
<dbReference type="GO" id="GO:0016788">
    <property type="term" value="F:hydrolase activity, acting on ester bonds"/>
    <property type="evidence" value="ECO:0007669"/>
    <property type="project" value="InterPro"/>
</dbReference>
<dbReference type="SUPFAM" id="SSF53187">
    <property type="entry name" value="Zn-dependent exopeptidases"/>
    <property type="match status" value="1"/>
</dbReference>
<dbReference type="PIRSF" id="PIRSF039012">
    <property type="entry name" value="ASP"/>
    <property type="match status" value="1"/>
</dbReference>
<dbReference type="Gene3D" id="3.40.630.10">
    <property type="entry name" value="Zn peptidases"/>
    <property type="match status" value="1"/>
</dbReference>
<gene>
    <name evidence="6" type="ORF">LCGC14_2453990</name>
</gene>
<keyword evidence="4" id="KW-0862">Zinc</keyword>
<keyword evidence="2" id="KW-0479">Metal-binding</keyword>
<evidence type="ECO:0000256" key="3">
    <source>
        <dbReference type="ARBA" id="ARBA00022801"/>
    </source>
</evidence>
<comment type="caution">
    <text evidence="6">The sequence shown here is derived from an EMBL/GenBank/DDBJ whole genome shotgun (WGS) entry which is preliminary data.</text>
</comment>
<sequence>MIRKKHSFNFVSKYIWLFSLLLSSTAFAQSPFELADVLTEAGESHSYMAKEKDLEVPVTVIHGAEPGPVLLLTAGVHGDEFPAIFALQRLREEVDAKQLKGTLILVHLANLPGFHARRVALHPADNKNLNREFPGEKNGTPTEQLAEFFTREFISKMDFLIDMHSGSWNQQLLPHVYSPFVDSEELDELTFEFAKATGMQHIVMYGERPRDPANSISYPNTAMTRGKPGLTTEIGHLGQSDEAFVEATLELSRNALYFLDMLPGEPIPHPAPVIYDKLKSVASPVDGLFTPRVEIGSVVEKGTIVGEVRDYFGNVVTELASPINGTVMMINETPPIKAGESPVTIGIEQEV</sequence>
<dbReference type="Pfam" id="PF24827">
    <property type="entry name" value="AstE_AspA_cat"/>
    <property type="match status" value="1"/>
</dbReference>
<dbReference type="CDD" id="cd06254">
    <property type="entry name" value="M14_ASTE_ASPA-like"/>
    <property type="match status" value="1"/>
</dbReference>
<dbReference type="EMBL" id="LAZR01038041">
    <property type="protein sequence ID" value="KKL20586.1"/>
    <property type="molecule type" value="Genomic_DNA"/>
</dbReference>
<evidence type="ECO:0000256" key="2">
    <source>
        <dbReference type="ARBA" id="ARBA00022723"/>
    </source>
</evidence>
<accession>A0A0F9DSE7</accession>
<reference evidence="6" key="1">
    <citation type="journal article" date="2015" name="Nature">
        <title>Complex archaea that bridge the gap between prokaryotes and eukaryotes.</title>
        <authorList>
            <person name="Spang A."/>
            <person name="Saw J.H."/>
            <person name="Jorgensen S.L."/>
            <person name="Zaremba-Niedzwiedzka K."/>
            <person name="Martijn J."/>
            <person name="Lind A.E."/>
            <person name="van Eijk R."/>
            <person name="Schleper C."/>
            <person name="Guy L."/>
            <person name="Ettema T.J."/>
        </authorList>
    </citation>
    <scope>NUCLEOTIDE SEQUENCE</scope>
</reference>